<feature type="transmembrane region" description="Helical" evidence="10">
    <location>
        <begin position="180"/>
        <end position="200"/>
    </location>
</feature>
<dbReference type="RefSeq" id="WP_102951585.1">
    <property type="nucleotide sequence ID" value="NZ_CP024847.1"/>
</dbReference>
<keyword evidence="6 10" id="KW-0472">Membrane</keyword>
<feature type="transmembrane region" description="Helical" evidence="10">
    <location>
        <begin position="12"/>
        <end position="32"/>
    </location>
</feature>
<feature type="transmembrane region" description="Helical" evidence="10">
    <location>
        <begin position="48"/>
        <end position="65"/>
    </location>
</feature>
<feature type="transmembrane region" description="Helical" evidence="10">
    <location>
        <begin position="339"/>
        <end position="364"/>
    </location>
</feature>
<keyword evidence="5" id="KW-0406">Ion transport</keyword>
<gene>
    <name evidence="11" type="ORF">CUN60_08265</name>
</gene>
<proteinExistence type="predicted"/>
<evidence type="ECO:0000256" key="7">
    <source>
        <dbReference type="ARBA" id="ARBA00023173"/>
    </source>
</evidence>
<keyword evidence="4 10" id="KW-1133">Transmembrane helix</keyword>
<feature type="transmembrane region" description="Helical" evidence="10">
    <location>
        <begin position="261"/>
        <end position="283"/>
    </location>
</feature>
<dbReference type="InterPro" id="IPR001807">
    <property type="entry name" value="ClC"/>
</dbReference>
<keyword evidence="12" id="KW-1185">Reference proteome</keyword>
<dbReference type="Pfam" id="PF00654">
    <property type="entry name" value="Voltage_CLC"/>
    <property type="match status" value="1"/>
</dbReference>
<evidence type="ECO:0000256" key="9">
    <source>
        <dbReference type="ARBA" id="ARBA00023303"/>
    </source>
</evidence>
<evidence type="ECO:0000313" key="11">
    <source>
        <dbReference type="EMBL" id="AUR52289.1"/>
    </source>
</evidence>
<evidence type="ECO:0008006" key="13">
    <source>
        <dbReference type="Google" id="ProtNLM"/>
    </source>
</evidence>
<dbReference type="KEGG" id="nba:CUN60_08265"/>
<evidence type="ECO:0000256" key="2">
    <source>
        <dbReference type="ARBA" id="ARBA00022448"/>
    </source>
</evidence>
<evidence type="ECO:0000256" key="5">
    <source>
        <dbReference type="ARBA" id="ARBA00023065"/>
    </source>
</evidence>
<evidence type="ECO:0000256" key="8">
    <source>
        <dbReference type="ARBA" id="ARBA00023214"/>
    </source>
</evidence>
<evidence type="ECO:0000313" key="12">
    <source>
        <dbReference type="Proteomes" id="UP000236655"/>
    </source>
</evidence>
<evidence type="ECO:0000256" key="6">
    <source>
        <dbReference type="ARBA" id="ARBA00023136"/>
    </source>
</evidence>
<keyword evidence="7" id="KW-0869">Chloride channel</keyword>
<feature type="transmembrane region" description="Helical" evidence="10">
    <location>
        <begin position="220"/>
        <end position="241"/>
    </location>
</feature>
<feature type="transmembrane region" description="Helical" evidence="10">
    <location>
        <begin position="148"/>
        <end position="168"/>
    </location>
</feature>
<dbReference type="Gene3D" id="1.10.3080.10">
    <property type="entry name" value="Clc chloride channel"/>
    <property type="match status" value="1"/>
</dbReference>
<dbReference type="GO" id="GO:0034707">
    <property type="term" value="C:chloride channel complex"/>
    <property type="evidence" value="ECO:0007669"/>
    <property type="project" value="UniProtKB-KW"/>
</dbReference>
<dbReference type="SUPFAM" id="SSF81340">
    <property type="entry name" value="Clc chloride channel"/>
    <property type="match status" value="1"/>
</dbReference>
<evidence type="ECO:0000256" key="3">
    <source>
        <dbReference type="ARBA" id="ARBA00022692"/>
    </source>
</evidence>
<keyword evidence="9" id="KW-0407">Ion channel</keyword>
<evidence type="ECO:0000256" key="4">
    <source>
        <dbReference type="ARBA" id="ARBA00022989"/>
    </source>
</evidence>
<sequence length="424" mass="45607">MKYAEIKEEFSFQFLVLCVVVGAASAAFSYAVEFADWLCHFLYATTSWTMYVYTPLTFVVIVFLLKKYFPHADGSGLPQGYAVDIFEEEKLNKIYSINSLIGKVILTFMSIASGASLGKEGPTIQICSSLFAQIRNISDKKKRMLIKLGAGVGVAAAFNAPIGGMVFTIEEYVKKISPKIASILVGATLIAVFVSNALLGGSKPYMGSVNPVDLHHGVSIAIWGIIIGALCGLSGAAFTKLMVFMSVNKTWVVNRWRKQHYLVNAVVFGLIVAFIGHLTNGLSFGNGSGSTSIFLDTATNAPWYYAIGKFFGAIASVSAGVPGGYFSTALSIGAGIGDLLHHFVSGVPLVQFYLLGMAGFLAAITQSPITAVAMVVELSDSSQFSLPILLACFIASIISEQFGDSVYHQQVLNYIEPERYKETV</sequence>
<dbReference type="EMBL" id="CP024847">
    <property type="protein sequence ID" value="AUR52289.1"/>
    <property type="molecule type" value="Genomic_DNA"/>
</dbReference>
<dbReference type="GO" id="GO:0005254">
    <property type="term" value="F:chloride channel activity"/>
    <property type="evidence" value="ECO:0007669"/>
    <property type="project" value="UniProtKB-KW"/>
</dbReference>
<protein>
    <recommendedName>
        <fullName evidence="13">Chloride channel protein</fullName>
    </recommendedName>
</protein>
<name>A0A2I7N769_9NEIS</name>
<dbReference type="Proteomes" id="UP000236655">
    <property type="component" value="Chromosome"/>
</dbReference>
<dbReference type="PANTHER" id="PTHR43427:SF6">
    <property type="entry name" value="CHLORIDE CHANNEL PROTEIN CLC-E"/>
    <property type="match status" value="1"/>
</dbReference>
<dbReference type="PRINTS" id="PR00762">
    <property type="entry name" value="CLCHANNEL"/>
</dbReference>
<reference evidence="12" key="1">
    <citation type="submission" date="2017-11" db="EMBL/GenBank/DDBJ databases">
        <authorList>
            <person name="Chan K.G."/>
            <person name="Lee L.S."/>
        </authorList>
    </citation>
    <scope>NUCLEOTIDE SEQUENCE [LARGE SCALE GENOMIC DNA]</scope>
    <source>
        <strain evidence="12">DSM 100970</strain>
    </source>
</reference>
<feature type="transmembrane region" description="Helical" evidence="10">
    <location>
        <begin position="303"/>
        <end position="327"/>
    </location>
</feature>
<keyword evidence="3 10" id="KW-0812">Transmembrane</keyword>
<accession>A0A2I7N769</accession>
<dbReference type="InterPro" id="IPR050368">
    <property type="entry name" value="ClC-type_chloride_channel"/>
</dbReference>
<dbReference type="OrthoDB" id="9767361at2"/>
<keyword evidence="2" id="KW-0813">Transport</keyword>
<organism evidence="11 12">
    <name type="scientific">Aquella oligotrophica</name>
    <dbReference type="NCBI Taxonomy" id="2067065"/>
    <lineage>
        <taxon>Bacteria</taxon>
        <taxon>Pseudomonadati</taxon>
        <taxon>Pseudomonadota</taxon>
        <taxon>Betaproteobacteria</taxon>
        <taxon>Neisseriales</taxon>
        <taxon>Neisseriaceae</taxon>
        <taxon>Aquella</taxon>
    </lineage>
</organism>
<dbReference type="InterPro" id="IPR014743">
    <property type="entry name" value="Cl-channel_core"/>
</dbReference>
<dbReference type="PANTHER" id="PTHR43427">
    <property type="entry name" value="CHLORIDE CHANNEL PROTEIN CLC-E"/>
    <property type="match status" value="1"/>
</dbReference>
<dbReference type="CDD" id="cd01034">
    <property type="entry name" value="EriC_like"/>
    <property type="match status" value="1"/>
</dbReference>
<evidence type="ECO:0000256" key="1">
    <source>
        <dbReference type="ARBA" id="ARBA00004141"/>
    </source>
</evidence>
<comment type="subcellular location">
    <subcellularLocation>
        <location evidence="1">Membrane</location>
        <topology evidence="1">Multi-pass membrane protein</topology>
    </subcellularLocation>
</comment>
<evidence type="ECO:0000256" key="10">
    <source>
        <dbReference type="SAM" id="Phobius"/>
    </source>
</evidence>
<keyword evidence="8" id="KW-0868">Chloride</keyword>
<dbReference type="AlphaFoldDB" id="A0A2I7N769"/>